<evidence type="ECO:0000256" key="2">
    <source>
        <dbReference type="ARBA" id="ARBA00023277"/>
    </source>
</evidence>
<comment type="function">
    <text evidence="5">Invertase that cleaves sucrose into glucose and fructose.</text>
</comment>
<dbReference type="SMART" id="SM00343">
    <property type="entry name" value="ZnF_C2HC"/>
    <property type="match status" value="1"/>
</dbReference>
<keyword evidence="4" id="KW-0863">Zinc-finger</keyword>
<dbReference type="Pfam" id="PF00098">
    <property type="entry name" value="zf-CCHC"/>
    <property type="match status" value="1"/>
</dbReference>
<gene>
    <name evidence="8" type="ORF">EZV62_004155</name>
</gene>
<comment type="catalytic activity">
    <reaction evidence="5">
        <text>Hydrolysis of terminal non-reducing beta-D-fructofuranoside residues in beta-D-fructofuranosides.</text>
        <dbReference type="EC" id="3.2.1.26"/>
    </reaction>
</comment>
<sequence length="378" mass="42364">MPASFKVLHDPVRNSEKLIADFGDSFLAEMPECQKGMRLILSLCLSEGFVTFPTLLCADGCCMIDRRMVGCYCSTLLIQSGHLRISNRDTGALLHGIKVCFKEHSHTAVNKFNVMPDSLPDWVFDFMPSRGGYFIGNVSPARMDFRWFCLGNCVAILSSLATPEQASAIMDLIESRWEELIGIRAASLMASGEETSRRAADEDRSVQALWVTMKDLEIRLNAKLDNLAQQFRDALAQRRGQQPQVVEQDESDEEIGTMHRYHRDPPETESDDEVDDWLFRNRRLSEAVNLAYTIEHQQEKSASRSQFRNRGVEKGKAEKAGDTHQGQLKGSVEASNSGNKVTSKLPMIQTKSNPYAKPLPGKCFHCGMPGHRSNECPT</sequence>
<comment type="similarity">
    <text evidence="5">Belongs to the glycosyl hydrolase 100 family.</text>
</comment>
<keyword evidence="4" id="KW-0479">Metal-binding</keyword>
<dbReference type="Pfam" id="PF12899">
    <property type="entry name" value="Glyco_hydro_100"/>
    <property type="match status" value="2"/>
</dbReference>
<feature type="region of interest" description="Disordered" evidence="6">
    <location>
        <begin position="295"/>
        <end position="360"/>
    </location>
</feature>
<evidence type="ECO:0000313" key="9">
    <source>
        <dbReference type="Proteomes" id="UP000323000"/>
    </source>
</evidence>
<protein>
    <recommendedName>
        <fullName evidence="5">Alkaline/neutral invertase</fullName>
        <ecNumber evidence="5">3.2.1.26</ecNumber>
    </recommendedName>
</protein>
<keyword evidence="9" id="KW-1185">Reference proteome</keyword>
<dbReference type="PANTHER" id="PTHR31916:SF59">
    <property type="entry name" value="CYTOSOLIC INVERTASE 1"/>
    <property type="match status" value="1"/>
</dbReference>
<organism evidence="8 9">
    <name type="scientific">Acer yangbiense</name>
    <dbReference type="NCBI Taxonomy" id="1000413"/>
    <lineage>
        <taxon>Eukaryota</taxon>
        <taxon>Viridiplantae</taxon>
        <taxon>Streptophyta</taxon>
        <taxon>Embryophyta</taxon>
        <taxon>Tracheophyta</taxon>
        <taxon>Spermatophyta</taxon>
        <taxon>Magnoliopsida</taxon>
        <taxon>eudicotyledons</taxon>
        <taxon>Gunneridae</taxon>
        <taxon>Pentapetalae</taxon>
        <taxon>rosids</taxon>
        <taxon>malvids</taxon>
        <taxon>Sapindales</taxon>
        <taxon>Sapindaceae</taxon>
        <taxon>Hippocastanoideae</taxon>
        <taxon>Acereae</taxon>
        <taxon>Acer</taxon>
    </lineage>
</organism>
<dbReference type="Proteomes" id="UP000323000">
    <property type="component" value="Chromosome 2"/>
</dbReference>
<keyword evidence="1 5" id="KW-0378">Hydrolase</keyword>
<dbReference type="PROSITE" id="PS50158">
    <property type="entry name" value="ZF_CCHC"/>
    <property type="match status" value="1"/>
</dbReference>
<dbReference type="PANTHER" id="PTHR31916">
    <property type="match status" value="1"/>
</dbReference>
<name>A0A5C7IIW8_9ROSI</name>
<dbReference type="EMBL" id="VAHF01000002">
    <property type="protein sequence ID" value="TXG69220.1"/>
    <property type="molecule type" value="Genomic_DNA"/>
</dbReference>
<dbReference type="AlphaFoldDB" id="A0A5C7IIW8"/>
<dbReference type="GO" id="GO:0008270">
    <property type="term" value="F:zinc ion binding"/>
    <property type="evidence" value="ECO:0007669"/>
    <property type="project" value="UniProtKB-KW"/>
</dbReference>
<feature type="domain" description="CCHC-type" evidence="7">
    <location>
        <begin position="362"/>
        <end position="377"/>
    </location>
</feature>
<feature type="region of interest" description="Disordered" evidence="6">
    <location>
        <begin position="237"/>
        <end position="274"/>
    </location>
</feature>
<dbReference type="InterPro" id="IPR001878">
    <property type="entry name" value="Znf_CCHC"/>
</dbReference>
<dbReference type="SUPFAM" id="SSF57756">
    <property type="entry name" value="Retrovirus zinc finger-like domains"/>
    <property type="match status" value="1"/>
</dbReference>
<keyword evidence="4" id="KW-0862">Zinc</keyword>
<reference evidence="9" key="1">
    <citation type="journal article" date="2019" name="Gigascience">
        <title>De novo genome assembly of the endangered Acer yangbiense, a plant species with extremely small populations endemic to Yunnan Province, China.</title>
        <authorList>
            <person name="Yang J."/>
            <person name="Wariss H.M."/>
            <person name="Tao L."/>
            <person name="Zhang R."/>
            <person name="Yun Q."/>
            <person name="Hollingsworth P."/>
            <person name="Dao Z."/>
            <person name="Luo G."/>
            <person name="Guo H."/>
            <person name="Ma Y."/>
            <person name="Sun W."/>
        </authorList>
    </citation>
    <scope>NUCLEOTIDE SEQUENCE [LARGE SCALE GENOMIC DNA]</scope>
    <source>
        <strain evidence="9">cv. Malutang</strain>
    </source>
</reference>
<dbReference type="GO" id="GO:0003676">
    <property type="term" value="F:nucleic acid binding"/>
    <property type="evidence" value="ECO:0007669"/>
    <property type="project" value="InterPro"/>
</dbReference>
<comment type="caution">
    <text evidence="8">The sequence shown here is derived from an EMBL/GenBank/DDBJ whole genome shotgun (WGS) entry which is preliminary data.</text>
</comment>
<dbReference type="GO" id="GO:0005987">
    <property type="term" value="P:sucrose catabolic process"/>
    <property type="evidence" value="ECO:0007669"/>
    <property type="project" value="TreeGrafter"/>
</dbReference>
<feature type="compositionally biased region" description="Polar residues" evidence="6">
    <location>
        <begin position="324"/>
        <end position="342"/>
    </location>
</feature>
<dbReference type="InterPro" id="IPR024746">
    <property type="entry name" value="Glyco_hydro_100"/>
</dbReference>
<dbReference type="GO" id="GO:0004575">
    <property type="term" value="F:sucrose alpha-glucosidase activity"/>
    <property type="evidence" value="ECO:0007669"/>
    <property type="project" value="TreeGrafter"/>
</dbReference>
<evidence type="ECO:0000256" key="4">
    <source>
        <dbReference type="PROSITE-ProRule" id="PRU00047"/>
    </source>
</evidence>
<evidence type="ECO:0000259" key="7">
    <source>
        <dbReference type="PROSITE" id="PS50158"/>
    </source>
</evidence>
<dbReference type="EC" id="3.2.1.26" evidence="5"/>
<accession>A0A5C7IIW8</accession>
<proteinExistence type="inferred from homology"/>
<evidence type="ECO:0000313" key="8">
    <source>
        <dbReference type="EMBL" id="TXG69220.1"/>
    </source>
</evidence>
<keyword evidence="2 5" id="KW-0119">Carbohydrate metabolism</keyword>
<keyword evidence="3 5" id="KW-0326">Glycosidase</keyword>
<dbReference type="GO" id="GO:0033926">
    <property type="term" value="F:endo-alpha-N-acetylgalactosaminidase activity"/>
    <property type="evidence" value="ECO:0007669"/>
    <property type="project" value="UniProtKB-UniRule"/>
</dbReference>
<evidence type="ECO:0000256" key="3">
    <source>
        <dbReference type="ARBA" id="ARBA00023295"/>
    </source>
</evidence>
<dbReference type="InterPro" id="IPR036875">
    <property type="entry name" value="Znf_CCHC_sf"/>
</dbReference>
<evidence type="ECO:0000256" key="1">
    <source>
        <dbReference type="ARBA" id="ARBA00022801"/>
    </source>
</evidence>
<feature type="compositionally biased region" description="Basic and acidic residues" evidence="6">
    <location>
        <begin position="310"/>
        <end position="322"/>
    </location>
</feature>
<evidence type="ECO:0000256" key="5">
    <source>
        <dbReference type="RuleBase" id="RU367047"/>
    </source>
</evidence>
<evidence type="ECO:0000256" key="6">
    <source>
        <dbReference type="SAM" id="MobiDB-lite"/>
    </source>
</evidence>